<dbReference type="GO" id="GO:0034599">
    <property type="term" value="P:cellular response to oxidative stress"/>
    <property type="evidence" value="ECO:0007669"/>
    <property type="project" value="TreeGrafter"/>
</dbReference>
<dbReference type="PROSITE" id="PS51354">
    <property type="entry name" value="GLUTAREDOXIN_2"/>
    <property type="match status" value="1"/>
</dbReference>
<dbReference type="PANTHER" id="PTHR45694:SF18">
    <property type="entry name" value="GLUTAREDOXIN-1-RELATED"/>
    <property type="match status" value="1"/>
</dbReference>
<dbReference type="PANTHER" id="PTHR45694">
    <property type="entry name" value="GLUTAREDOXIN 2"/>
    <property type="match status" value="1"/>
</dbReference>
<protein>
    <submittedName>
        <fullName evidence="3">GLutaRedoXin</fullName>
    </submittedName>
</protein>
<gene>
    <name evidence="3" type="ORF">SEMRO_5_G004420.1</name>
</gene>
<dbReference type="Proteomes" id="UP001153069">
    <property type="component" value="Unassembled WGS sequence"/>
</dbReference>
<dbReference type="AlphaFoldDB" id="A0A9N8H486"/>
<dbReference type="GO" id="GO:0015038">
    <property type="term" value="F:glutathione disulfide oxidoreductase activity"/>
    <property type="evidence" value="ECO:0007669"/>
    <property type="project" value="TreeGrafter"/>
</dbReference>
<keyword evidence="1" id="KW-0732">Signal</keyword>
<evidence type="ECO:0000313" key="3">
    <source>
        <dbReference type="EMBL" id="CAB9496468.1"/>
    </source>
</evidence>
<proteinExistence type="predicted"/>
<comment type="caution">
    <text evidence="3">The sequence shown here is derived from an EMBL/GenBank/DDBJ whole genome shotgun (WGS) entry which is preliminary data.</text>
</comment>
<dbReference type="GO" id="GO:0005737">
    <property type="term" value="C:cytoplasm"/>
    <property type="evidence" value="ECO:0007669"/>
    <property type="project" value="TreeGrafter"/>
</dbReference>
<evidence type="ECO:0000313" key="4">
    <source>
        <dbReference type="Proteomes" id="UP001153069"/>
    </source>
</evidence>
<accession>A0A9N8H486</accession>
<dbReference type="OrthoDB" id="418495at2759"/>
<dbReference type="SUPFAM" id="SSF52833">
    <property type="entry name" value="Thioredoxin-like"/>
    <property type="match status" value="1"/>
</dbReference>
<evidence type="ECO:0000256" key="1">
    <source>
        <dbReference type="SAM" id="SignalP"/>
    </source>
</evidence>
<dbReference type="EMBL" id="CAICTM010000005">
    <property type="protein sequence ID" value="CAB9496468.1"/>
    <property type="molecule type" value="Genomic_DNA"/>
</dbReference>
<sequence>MAHLRATALAALLLLVQQSTAFLHAPRHTVPTRLYGDSDSDPTKVWYAGLADTVQNVLTNSPLNEGKKALAKAVLDAKGTRYHVVELDEVKDGRAIRAEMADVIGRTSVPAIWIGGEFIGGCNDGPKGGIVKLDESGELDVMLNAVGAI</sequence>
<name>A0A9N8H486_9STRA</name>
<feature type="chain" id="PRO_5040461316" evidence="1">
    <location>
        <begin position="22"/>
        <end position="149"/>
    </location>
</feature>
<feature type="domain" description="Glutaredoxin" evidence="2">
    <location>
        <begin position="71"/>
        <end position="119"/>
    </location>
</feature>
<dbReference type="Gene3D" id="3.40.30.10">
    <property type="entry name" value="Glutaredoxin"/>
    <property type="match status" value="1"/>
</dbReference>
<feature type="signal peptide" evidence="1">
    <location>
        <begin position="1"/>
        <end position="21"/>
    </location>
</feature>
<dbReference type="InterPro" id="IPR036249">
    <property type="entry name" value="Thioredoxin-like_sf"/>
</dbReference>
<dbReference type="InterPro" id="IPR002109">
    <property type="entry name" value="Glutaredoxin"/>
</dbReference>
<organism evidence="3 4">
    <name type="scientific">Seminavis robusta</name>
    <dbReference type="NCBI Taxonomy" id="568900"/>
    <lineage>
        <taxon>Eukaryota</taxon>
        <taxon>Sar</taxon>
        <taxon>Stramenopiles</taxon>
        <taxon>Ochrophyta</taxon>
        <taxon>Bacillariophyta</taxon>
        <taxon>Bacillariophyceae</taxon>
        <taxon>Bacillariophycidae</taxon>
        <taxon>Naviculales</taxon>
        <taxon>Naviculaceae</taxon>
        <taxon>Seminavis</taxon>
    </lineage>
</organism>
<evidence type="ECO:0000259" key="2">
    <source>
        <dbReference type="Pfam" id="PF00462"/>
    </source>
</evidence>
<reference evidence="3" key="1">
    <citation type="submission" date="2020-06" db="EMBL/GenBank/DDBJ databases">
        <authorList>
            <consortium name="Plant Systems Biology data submission"/>
        </authorList>
    </citation>
    <scope>NUCLEOTIDE SEQUENCE</scope>
    <source>
        <strain evidence="3">D6</strain>
    </source>
</reference>
<dbReference type="Pfam" id="PF00462">
    <property type="entry name" value="Glutaredoxin"/>
    <property type="match status" value="1"/>
</dbReference>
<keyword evidence="4" id="KW-1185">Reference proteome</keyword>